<dbReference type="EMBL" id="LXEY01000118">
    <property type="protein sequence ID" value="OAV51020.1"/>
    <property type="molecule type" value="Genomic_DNA"/>
</dbReference>
<dbReference type="OrthoDB" id="9813383at2"/>
<dbReference type="PANTHER" id="PTHR43235">
    <property type="entry name" value="GLUTAMINE AMIDOTRANSFERASE PB2B2.05-RELATED"/>
    <property type="match status" value="1"/>
</dbReference>
<sequence>MTHDIHPGFSVRYFQQEQDFEDDGRPVVGVVVALWSPKLSYVTAQFIHDLTMQAVNTIRELGGRPLVVDSSAPTLQQRGTSWQDDVDAFVFLGGADVHPGFYSNVDLAEEIPWIDAKADKFCLDSIGRAVHEDRPVLGICRGSQLLNVSQGGTLVNHIDGHRVDLGDGNMGFMDEKVELVPDSQIAEILGGAGTIGVRSAHHQTVETPGAGLTVSAYAHDNSIEAIEHTDKQWVIGLQWHPEEASANVDHRRHIFQSLITQAREQHQAVKQPALQR</sequence>
<evidence type="ECO:0000313" key="1">
    <source>
        <dbReference type="EMBL" id="OAV51020.1"/>
    </source>
</evidence>
<dbReference type="AlphaFoldDB" id="A0A1B7LUG0"/>
<proteinExistence type="predicted"/>
<name>A0A1B7LUG0_9MICC</name>
<dbReference type="InterPro" id="IPR029062">
    <property type="entry name" value="Class_I_gatase-like"/>
</dbReference>
<evidence type="ECO:0000313" key="2">
    <source>
        <dbReference type="Proteomes" id="UP000078292"/>
    </source>
</evidence>
<dbReference type="GO" id="GO:0033969">
    <property type="term" value="F:gamma-glutamyl-gamma-aminobutyrate hydrolase activity"/>
    <property type="evidence" value="ECO:0007669"/>
    <property type="project" value="TreeGrafter"/>
</dbReference>
<dbReference type="InterPro" id="IPR044668">
    <property type="entry name" value="PuuD-like"/>
</dbReference>
<dbReference type="PROSITE" id="PS51273">
    <property type="entry name" value="GATASE_TYPE_1"/>
    <property type="match status" value="1"/>
</dbReference>
<protein>
    <submittedName>
        <fullName evidence="1">Uncharacterized protein</fullName>
    </submittedName>
</protein>
<dbReference type="Proteomes" id="UP000078292">
    <property type="component" value="Unassembled WGS sequence"/>
</dbReference>
<reference evidence="1 2" key="1">
    <citation type="submission" date="2016-04" db="EMBL/GenBank/DDBJ databases">
        <title>First whole genome shotgun sequence of the bacterium Enteractinococcus sp. strain UASWS1574.</title>
        <authorList>
            <person name="Crovadore J."/>
            <person name="Chablais R."/>
            <person name="Lefort F."/>
        </authorList>
    </citation>
    <scope>NUCLEOTIDE SEQUENCE [LARGE SCALE GENOMIC DNA]</scope>
    <source>
        <strain evidence="1 2">UASWS1574</strain>
    </source>
</reference>
<dbReference type="GO" id="GO:0006598">
    <property type="term" value="P:polyamine catabolic process"/>
    <property type="evidence" value="ECO:0007669"/>
    <property type="project" value="TreeGrafter"/>
</dbReference>
<dbReference type="InterPro" id="IPR011697">
    <property type="entry name" value="Peptidase_C26"/>
</dbReference>
<keyword evidence="2" id="KW-1185">Reference proteome</keyword>
<accession>A0A1B7LUG0</accession>
<comment type="caution">
    <text evidence="1">The sequence shown here is derived from an EMBL/GenBank/DDBJ whole genome shotgun (WGS) entry which is preliminary data.</text>
</comment>
<dbReference type="SUPFAM" id="SSF52317">
    <property type="entry name" value="Class I glutamine amidotransferase-like"/>
    <property type="match status" value="1"/>
</dbReference>
<dbReference type="STRING" id="1837282.A6F49_02605"/>
<dbReference type="RefSeq" id="WP_052499993.1">
    <property type="nucleotide sequence ID" value="NZ_LXEY01000118.1"/>
</dbReference>
<dbReference type="Gene3D" id="3.40.50.880">
    <property type="match status" value="1"/>
</dbReference>
<dbReference type="PANTHER" id="PTHR43235:SF1">
    <property type="entry name" value="GLUTAMINE AMIDOTRANSFERASE PB2B2.05-RELATED"/>
    <property type="match status" value="1"/>
</dbReference>
<dbReference type="Pfam" id="PF07722">
    <property type="entry name" value="Peptidase_C26"/>
    <property type="match status" value="1"/>
</dbReference>
<dbReference type="GO" id="GO:0005829">
    <property type="term" value="C:cytosol"/>
    <property type="evidence" value="ECO:0007669"/>
    <property type="project" value="TreeGrafter"/>
</dbReference>
<gene>
    <name evidence="1" type="ORF">A6F49_02605</name>
</gene>
<organism evidence="1 2">
    <name type="scientific">Enteractinococcus helveticum</name>
    <dbReference type="NCBI Taxonomy" id="1837282"/>
    <lineage>
        <taxon>Bacteria</taxon>
        <taxon>Bacillati</taxon>
        <taxon>Actinomycetota</taxon>
        <taxon>Actinomycetes</taxon>
        <taxon>Micrococcales</taxon>
        <taxon>Micrococcaceae</taxon>
    </lineage>
</organism>